<gene>
    <name evidence="1" type="ORF">EC835_103267</name>
</gene>
<accession>A0A4R3NNB3</accession>
<sequence>MSDHLQQIHQIHQTWQAINQRYVDDQIQRIQQKLPLAKQMDSDEELFGADSHHYQLNLPLDMAQIEQWQRRTGVQLPQGYAQFMTQLGNGGAGSYYGIERFEDSENRYDSVALPCVLSPTMSDEEWQTLSHLAEDCSDEEYESRESLLHQGLFYLGTCGCTYDILLVVTGKHAGRLVYTHEWCDSPTPYQFGYESHFLDWYERWLDEIIQQYDTGWFGHRMGGDEATLFNLFHHEDNEKTKLAALEGLKKLPSLSEKGIEQLTRILDNETLNVYHVKALEVLAKYSVAASSDYLAQALESQDPAQVTRGLQLIYWYQKADLAKFQSAILAKLAQCKHADTVSFAGYILKELQAVKVEDFQHLFSHGNGQIAVSALYAASHDVDFSQKVANYFEYMIADKSEVALTAIQAVARSPELADGVDPYIVAAWEKYPLDKSDYIRNNLRLYIKKHHLQLDLAE</sequence>
<dbReference type="OrthoDB" id="1190024at2"/>
<comment type="caution">
    <text evidence="1">The sequence shown here is derived from an EMBL/GenBank/DDBJ whole genome shotgun (WGS) entry which is preliminary data.</text>
</comment>
<evidence type="ECO:0000313" key="1">
    <source>
        <dbReference type="EMBL" id="TCT35812.1"/>
    </source>
</evidence>
<dbReference type="SUPFAM" id="SSF160631">
    <property type="entry name" value="SMI1/KNR4-like"/>
    <property type="match status" value="1"/>
</dbReference>
<dbReference type="EMBL" id="SMAS01000003">
    <property type="protein sequence ID" value="TCT35812.1"/>
    <property type="molecule type" value="Genomic_DNA"/>
</dbReference>
<dbReference type="RefSeq" id="WP_132496010.1">
    <property type="nucleotide sequence ID" value="NZ_SMAS01000003.1"/>
</dbReference>
<proteinExistence type="predicted"/>
<evidence type="ECO:0008006" key="3">
    <source>
        <dbReference type="Google" id="ProtNLM"/>
    </source>
</evidence>
<dbReference type="Proteomes" id="UP000295055">
    <property type="component" value="Unassembled WGS sequence"/>
</dbReference>
<dbReference type="AlphaFoldDB" id="A0A4R3NNB3"/>
<reference evidence="1 2" key="1">
    <citation type="submission" date="2019-03" db="EMBL/GenBank/DDBJ databases">
        <title>Genomic analyses of the natural microbiome of Caenorhabditis elegans.</title>
        <authorList>
            <person name="Samuel B."/>
        </authorList>
    </citation>
    <scope>NUCLEOTIDE SEQUENCE [LARGE SCALE GENOMIC DNA]</scope>
    <source>
        <strain evidence="1 2">JUb102</strain>
    </source>
</reference>
<protein>
    <recommendedName>
        <fullName evidence="3">SMI1/KNR4 family protein</fullName>
    </recommendedName>
</protein>
<evidence type="ECO:0000313" key="2">
    <source>
        <dbReference type="Proteomes" id="UP000295055"/>
    </source>
</evidence>
<dbReference type="Gene3D" id="3.40.1580.10">
    <property type="entry name" value="SMI1/KNR4-like"/>
    <property type="match status" value="1"/>
</dbReference>
<name>A0A4R3NNB3_9GAMM</name>
<dbReference type="InterPro" id="IPR037883">
    <property type="entry name" value="Knr4/Smi1-like_sf"/>
</dbReference>
<organism evidence="1 2">
    <name type="scientific">Providencia alcalifaciens</name>
    <dbReference type="NCBI Taxonomy" id="126385"/>
    <lineage>
        <taxon>Bacteria</taxon>
        <taxon>Pseudomonadati</taxon>
        <taxon>Pseudomonadota</taxon>
        <taxon>Gammaproteobacteria</taxon>
        <taxon>Enterobacterales</taxon>
        <taxon>Morganellaceae</taxon>
        <taxon>Providencia</taxon>
    </lineage>
</organism>